<dbReference type="InterPro" id="IPR008969">
    <property type="entry name" value="CarboxyPept-like_regulatory"/>
</dbReference>
<dbReference type="Proteomes" id="UP000318288">
    <property type="component" value="Unassembled WGS sequence"/>
</dbReference>
<dbReference type="RefSeq" id="WP_146455345.1">
    <property type="nucleotide sequence ID" value="NZ_SJPW01000002.1"/>
</dbReference>
<dbReference type="OrthoDB" id="269409at2"/>
<evidence type="ECO:0000313" key="2">
    <source>
        <dbReference type="Proteomes" id="UP000318288"/>
    </source>
</evidence>
<dbReference type="GO" id="GO:0030246">
    <property type="term" value="F:carbohydrate binding"/>
    <property type="evidence" value="ECO:0007669"/>
    <property type="project" value="InterPro"/>
</dbReference>
<sequence length="553" mass="60602">MKDANNGRYEYTNDIATDQHGTFEVSVDRGIKWISVSHADFVDRAFELPADSAFVEDIRIVLCKQFRISGVVTDFRGDPIENATVCAIADSDYGMSSEVRTNPSGAFDFGDYDRIPVTLVVTAESYSPNTIRIQTPDQGTDASVRLLPGRKLLLRVVDATDRPVSSARVRSLSWNQTSGETIDDGIKLESETDQDGICQFSGVPSGEVTLEVFHSNYQTATGSFRASPKPHQIKLVDRSDADAIDFDPDDFKHRIFHLFKPDGSVIRPLLKNVELSHQYGRQGTASISSDGTKIAFDAHRLGVGEDWSDSRVIVANIDGSDAKVVSDGVIPALSPDGSHVAFSRASQFGVPEGASGQSIWLMKVDGTEKQMIDDHYAWGVRWTSDGRTLVYRSGTDNEGNSAASNVLRTYDLATGEKRNAWEPDDSPFSSLRFRFNVSRRGRLAVVAGEPKDTRRPAIAVVDLDKGISSMRFLKMDHPAVSIPLGGVMDFTPDNRWILMAAKKNRVVQPIRISIQGAAIVAGFPHLPSDFAIRDPLMTPDGQHLIAVISPLSK</sequence>
<proteinExistence type="predicted"/>
<organism evidence="1 2">
    <name type="scientific">Rubripirellula tenax</name>
    <dbReference type="NCBI Taxonomy" id="2528015"/>
    <lineage>
        <taxon>Bacteria</taxon>
        <taxon>Pseudomonadati</taxon>
        <taxon>Planctomycetota</taxon>
        <taxon>Planctomycetia</taxon>
        <taxon>Pirellulales</taxon>
        <taxon>Pirellulaceae</taxon>
        <taxon>Rubripirellula</taxon>
    </lineage>
</organism>
<reference evidence="1 2" key="1">
    <citation type="submission" date="2019-02" db="EMBL/GenBank/DDBJ databases">
        <title>Deep-cultivation of Planctomycetes and their phenomic and genomic characterization uncovers novel biology.</title>
        <authorList>
            <person name="Wiegand S."/>
            <person name="Jogler M."/>
            <person name="Boedeker C."/>
            <person name="Pinto D."/>
            <person name="Vollmers J."/>
            <person name="Rivas-Marin E."/>
            <person name="Kohn T."/>
            <person name="Peeters S.H."/>
            <person name="Heuer A."/>
            <person name="Rast P."/>
            <person name="Oberbeckmann S."/>
            <person name="Bunk B."/>
            <person name="Jeske O."/>
            <person name="Meyerdierks A."/>
            <person name="Storesund J.E."/>
            <person name="Kallscheuer N."/>
            <person name="Luecker S."/>
            <person name="Lage O.M."/>
            <person name="Pohl T."/>
            <person name="Merkel B.J."/>
            <person name="Hornburger P."/>
            <person name="Mueller R.-W."/>
            <person name="Bruemmer F."/>
            <person name="Labrenz M."/>
            <person name="Spormann A.M."/>
            <person name="Op Den Camp H."/>
            <person name="Overmann J."/>
            <person name="Amann R."/>
            <person name="Jetten M.S.M."/>
            <person name="Mascher T."/>
            <person name="Medema M.H."/>
            <person name="Devos D.P."/>
            <person name="Kaster A.-K."/>
            <person name="Ovreas L."/>
            <person name="Rohde M."/>
            <person name="Galperin M.Y."/>
            <person name="Jogler C."/>
        </authorList>
    </citation>
    <scope>NUCLEOTIDE SEQUENCE [LARGE SCALE GENOMIC DNA]</scope>
    <source>
        <strain evidence="1 2">Poly51</strain>
    </source>
</reference>
<keyword evidence="2" id="KW-1185">Reference proteome</keyword>
<dbReference type="SUPFAM" id="SSF82171">
    <property type="entry name" value="DPP6 N-terminal domain-like"/>
    <property type="match status" value="1"/>
</dbReference>
<name>A0A5C6F9L6_9BACT</name>
<evidence type="ECO:0000313" key="1">
    <source>
        <dbReference type="EMBL" id="TWU58443.1"/>
    </source>
</evidence>
<dbReference type="EMBL" id="SJPW01000002">
    <property type="protein sequence ID" value="TWU58443.1"/>
    <property type="molecule type" value="Genomic_DNA"/>
</dbReference>
<dbReference type="AlphaFoldDB" id="A0A5C6F9L6"/>
<dbReference type="SUPFAM" id="SSF49464">
    <property type="entry name" value="Carboxypeptidase regulatory domain-like"/>
    <property type="match status" value="1"/>
</dbReference>
<dbReference type="SUPFAM" id="SSF49452">
    <property type="entry name" value="Starch-binding domain-like"/>
    <property type="match status" value="1"/>
</dbReference>
<dbReference type="InterPro" id="IPR013784">
    <property type="entry name" value="Carb-bd-like_fold"/>
</dbReference>
<protein>
    <submittedName>
        <fullName evidence="1">Translocation protein TolB</fullName>
    </submittedName>
</protein>
<dbReference type="Gene3D" id="2.120.10.30">
    <property type="entry name" value="TolB, C-terminal domain"/>
    <property type="match status" value="1"/>
</dbReference>
<gene>
    <name evidence="1" type="ORF">Poly51_12210</name>
</gene>
<dbReference type="InterPro" id="IPR011042">
    <property type="entry name" value="6-blade_b-propeller_TolB-like"/>
</dbReference>
<dbReference type="Pfam" id="PF13620">
    <property type="entry name" value="CarboxypepD_reg"/>
    <property type="match status" value="1"/>
</dbReference>
<dbReference type="Gene3D" id="2.60.40.1120">
    <property type="entry name" value="Carboxypeptidase-like, regulatory domain"/>
    <property type="match status" value="1"/>
</dbReference>
<comment type="caution">
    <text evidence="1">The sequence shown here is derived from an EMBL/GenBank/DDBJ whole genome shotgun (WGS) entry which is preliminary data.</text>
</comment>
<accession>A0A5C6F9L6</accession>